<dbReference type="Proteomes" id="UP000030661">
    <property type="component" value="Unassembled WGS sequence"/>
</dbReference>
<dbReference type="PANTHER" id="PTHR33933">
    <property type="entry name" value="NUCLEOTIDYLTRANSFERASE"/>
    <property type="match status" value="1"/>
</dbReference>
<organism evidence="2">
    <name type="scientific">Vecturithrix granuli</name>
    <dbReference type="NCBI Taxonomy" id="1499967"/>
    <lineage>
        <taxon>Bacteria</taxon>
        <taxon>Candidatus Moduliflexota</taxon>
        <taxon>Candidatus Vecturitrichia</taxon>
        <taxon>Candidatus Vecturitrichales</taxon>
        <taxon>Candidatus Vecturitrichaceae</taxon>
        <taxon>Candidatus Vecturithrix</taxon>
    </lineage>
</organism>
<dbReference type="InterPro" id="IPR052548">
    <property type="entry name" value="Type_VII_TA_antitoxin"/>
</dbReference>
<keyword evidence="3" id="KW-1185">Reference proteome</keyword>
<dbReference type="Pfam" id="PF18765">
    <property type="entry name" value="Polbeta"/>
    <property type="match status" value="1"/>
</dbReference>
<dbReference type="InterPro" id="IPR041633">
    <property type="entry name" value="Polbeta"/>
</dbReference>
<dbReference type="CDD" id="cd05403">
    <property type="entry name" value="NT_KNTase_like"/>
    <property type="match status" value="1"/>
</dbReference>
<gene>
    <name evidence="2" type="ORF">U27_05609</name>
</gene>
<dbReference type="Gene3D" id="3.30.460.10">
    <property type="entry name" value="Beta Polymerase, domain 2"/>
    <property type="match status" value="1"/>
</dbReference>
<accession>A0A081C230</accession>
<dbReference type="STRING" id="1499967.U27_05609"/>
<protein>
    <submittedName>
        <fullName evidence="2">Putative nucleotidyltransferase domain protein</fullName>
    </submittedName>
</protein>
<keyword evidence="2" id="KW-0808">Transferase</keyword>
<evidence type="ECO:0000259" key="1">
    <source>
        <dbReference type="Pfam" id="PF18765"/>
    </source>
</evidence>
<evidence type="ECO:0000313" key="3">
    <source>
        <dbReference type="Proteomes" id="UP000030661"/>
    </source>
</evidence>
<dbReference type="AlphaFoldDB" id="A0A081C230"/>
<proteinExistence type="predicted"/>
<reference evidence="2" key="1">
    <citation type="journal article" date="2015" name="PeerJ">
        <title>First genomic representation of candidate bacterial phylum KSB3 points to enhanced environmental sensing as a trigger of wastewater bulking.</title>
        <authorList>
            <person name="Sekiguchi Y."/>
            <person name="Ohashi A."/>
            <person name="Parks D.H."/>
            <person name="Yamauchi T."/>
            <person name="Tyson G.W."/>
            <person name="Hugenholtz P."/>
        </authorList>
    </citation>
    <scope>NUCLEOTIDE SEQUENCE [LARGE SCALE GENOMIC DNA]</scope>
</reference>
<dbReference type="GO" id="GO:0016740">
    <property type="term" value="F:transferase activity"/>
    <property type="evidence" value="ECO:0007669"/>
    <property type="project" value="UniProtKB-KW"/>
</dbReference>
<dbReference type="InterPro" id="IPR043519">
    <property type="entry name" value="NT_sf"/>
</dbReference>
<evidence type="ECO:0000313" key="2">
    <source>
        <dbReference type="EMBL" id="GAK58635.1"/>
    </source>
</evidence>
<dbReference type="SUPFAM" id="SSF81301">
    <property type="entry name" value="Nucleotidyltransferase"/>
    <property type="match status" value="1"/>
</dbReference>
<feature type="domain" description="Polymerase beta nucleotidyltransferase" evidence="1">
    <location>
        <begin position="16"/>
        <end position="108"/>
    </location>
</feature>
<name>A0A081C230_VECG1</name>
<dbReference type="EMBL" id="DF820468">
    <property type="protein sequence ID" value="GAK58635.1"/>
    <property type="molecule type" value="Genomic_DNA"/>
</dbReference>
<sequence>MMEIQHANIIKDFAKETKEILQDNLVAEYLFGSCARNEQPELSDIDILIIVKHFDSEIRGKLSDLSSEYSVEKNILLSSVIKDIQIWEKNRKYNTLFYQEVTRDGIKLS</sequence>
<dbReference type="PANTHER" id="PTHR33933:SF1">
    <property type="entry name" value="PROTEIN ADENYLYLTRANSFERASE MNTA-RELATED"/>
    <property type="match status" value="1"/>
</dbReference>
<dbReference type="HOGENOM" id="CLU_130257_3_2_0"/>